<name>A0ACB9JBY6_9ASTR</name>
<reference evidence="1 2" key="2">
    <citation type="journal article" date="2022" name="Mol. Ecol. Resour.">
        <title>The genomes of chicory, endive, great burdock and yacon provide insights into Asteraceae paleo-polyploidization history and plant inulin production.</title>
        <authorList>
            <person name="Fan W."/>
            <person name="Wang S."/>
            <person name="Wang H."/>
            <person name="Wang A."/>
            <person name="Jiang F."/>
            <person name="Liu H."/>
            <person name="Zhao H."/>
            <person name="Xu D."/>
            <person name="Zhang Y."/>
        </authorList>
    </citation>
    <scope>NUCLEOTIDE SEQUENCE [LARGE SCALE GENOMIC DNA]</scope>
    <source>
        <strain evidence="2">cv. Yunnan</strain>
        <tissue evidence="1">Leaves</tissue>
    </source>
</reference>
<accession>A0ACB9JBY6</accession>
<evidence type="ECO:0000313" key="1">
    <source>
        <dbReference type="EMBL" id="KAI3817453.1"/>
    </source>
</evidence>
<reference evidence="2" key="1">
    <citation type="journal article" date="2022" name="Mol. Ecol. Resour.">
        <title>The genomes of chicory, endive, great burdock and yacon provide insights into Asteraceae palaeo-polyploidization history and plant inulin production.</title>
        <authorList>
            <person name="Fan W."/>
            <person name="Wang S."/>
            <person name="Wang H."/>
            <person name="Wang A."/>
            <person name="Jiang F."/>
            <person name="Liu H."/>
            <person name="Zhao H."/>
            <person name="Xu D."/>
            <person name="Zhang Y."/>
        </authorList>
    </citation>
    <scope>NUCLEOTIDE SEQUENCE [LARGE SCALE GENOMIC DNA]</scope>
    <source>
        <strain evidence="2">cv. Yunnan</strain>
    </source>
</reference>
<evidence type="ECO:0000313" key="2">
    <source>
        <dbReference type="Proteomes" id="UP001056120"/>
    </source>
</evidence>
<sequence>MREKGLLVTDEIRNEKNLCERYDTGERSSAVREARSPTGENLLEFIELLSLSSEETEAKSSSEDSSKFPSPELLKSLSERSNRFIGGDINNAIKVNEVQIYLRPAQSLRFFLYPIFCHNFRSREQEGRDVFHNGIC</sequence>
<proteinExistence type="predicted"/>
<keyword evidence="2" id="KW-1185">Reference proteome</keyword>
<protein>
    <submittedName>
        <fullName evidence="1">Uncharacterized protein</fullName>
    </submittedName>
</protein>
<dbReference type="Proteomes" id="UP001056120">
    <property type="component" value="Linkage Group LG04"/>
</dbReference>
<organism evidence="1 2">
    <name type="scientific">Smallanthus sonchifolius</name>
    <dbReference type="NCBI Taxonomy" id="185202"/>
    <lineage>
        <taxon>Eukaryota</taxon>
        <taxon>Viridiplantae</taxon>
        <taxon>Streptophyta</taxon>
        <taxon>Embryophyta</taxon>
        <taxon>Tracheophyta</taxon>
        <taxon>Spermatophyta</taxon>
        <taxon>Magnoliopsida</taxon>
        <taxon>eudicotyledons</taxon>
        <taxon>Gunneridae</taxon>
        <taxon>Pentapetalae</taxon>
        <taxon>asterids</taxon>
        <taxon>campanulids</taxon>
        <taxon>Asterales</taxon>
        <taxon>Asteraceae</taxon>
        <taxon>Asteroideae</taxon>
        <taxon>Heliantheae alliance</taxon>
        <taxon>Millerieae</taxon>
        <taxon>Smallanthus</taxon>
    </lineage>
</organism>
<dbReference type="EMBL" id="CM042021">
    <property type="protein sequence ID" value="KAI3817453.1"/>
    <property type="molecule type" value="Genomic_DNA"/>
</dbReference>
<gene>
    <name evidence="1" type="ORF">L1987_11244</name>
</gene>
<comment type="caution">
    <text evidence="1">The sequence shown here is derived from an EMBL/GenBank/DDBJ whole genome shotgun (WGS) entry which is preliminary data.</text>
</comment>